<name>A0ABT4MZ91_GORRU</name>
<protein>
    <submittedName>
        <fullName evidence="1">Uncharacterized protein</fullName>
    </submittedName>
</protein>
<dbReference type="Proteomes" id="UP001067235">
    <property type="component" value="Unassembled WGS sequence"/>
</dbReference>
<organism evidence="1 2">
    <name type="scientific">Gordonia rubripertincta</name>
    <name type="common">Rhodococcus corallinus</name>
    <dbReference type="NCBI Taxonomy" id="36822"/>
    <lineage>
        <taxon>Bacteria</taxon>
        <taxon>Bacillati</taxon>
        <taxon>Actinomycetota</taxon>
        <taxon>Actinomycetes</taxon>
        <taxon>Mycobacteriales</taxon>
        <taxon>Gordoniaceae</taxon>
        <taxon>Gordonia</taxon>
    </lineage>
</organism>
<evidence type="ECO:0000313" key="2">
    <source>
        <dbReference type="Proteomes" id="UP001067235"/>
    </source>
</evidence>
<evidence type="ECO:0000313" key="1">
    <source>
        <dbReference type="EMBL" id="MCZ4552330.1"/>
    </source>
</evidence>
<proteinExistence type="predicted"/>
<dbReference type="EMBL" id="JAPWIE010000006">
    <property type="protein sequence ID" value="MCZ4552330.1"/>
    <property type="molecule type" value="Genomic_DNA"/>
</dbReference>
<sequence>MTEHLWPEDPEFERWEEADHAARQMTHAGELLGCAISNIGEAMWDFDPHLVDRTLEDLRVALGENMCEVLSDYRRLVEIHREHGDLDVGGHGWAGDAPERLTPRSWPAMPSPTARKASRIAALRRRSDLCMEHLEQLSSWIMKYLDEASGWYDDRNPDQIAVWILGNMCEIVGMVSDTCSLWRTHVYDHNIRLAKTQTGLHPPRFLEVEARMKETLEEIDRKFGPRPS</sequence>
<reference evidence="1" key="1">
    <citation type="submission" date="2022-12" db="EMBL/GenBank/DDBJ databases">
        <authorList>
            <person name="Krivoruchko A.V."/>
            <person name="Elkin A."/>
        </authorList>
    </citation>
    <scope>NUCLEOTIDE SEQUENCE</scope>
    <source>
        <strain evidence="1">IEGM 1388</strain>
    </source>
</reference>
<comment type="caution">
    <text evidence="1">The sequence shown here is derived from an EMBL/GenBank/DDBJ whole genome shotgun (WGS) entry which is preliminary data.</text>
</comment>
<accession>A0ABT4MZ91</accession>
<keyword evidence="2" id="KW-1185">Reference proteome</keyword>
<dbReference type="RefSeq" id="WP_301573098.1">
    <property type="nucleotide sequence ID" value="NZ_JAPWIE010000006.1"/>
</dbReference>
<gene>
    <name evidence="1" type="ORF">O4213_20220</name>
</gene>